<proteinExistence type="predicted"/>
<name>A0A3P7MNL9_CYLGO</name>
<evidence type="ECO:0000256" key="1">
    <source>
        <dbReference type="SAM" id="Phobius"/>
    </source>
</evidence>
<accession>A0A3P7MNL9</accession>
<feature type="transmembrane region" description="Helical" evidence="1">
    <location>
        <begin position="22"/>
        <end position="45"/>
    </location>
</feature>
<protein>
    <submittedName>
        <fullName evidence="2">Uncharacterized protein</fullName>
    </submittedName>
</protein>
<keyword evidence="1" id="KW-0472">Membrane</keyword>
<dbReference type="OrthoDB" id="5872689at2759"/>
<evidence type="ECO:0000313" key="3">
    <source>
        <dbReference type="Proteomes" id="UP000271889"/>
    </source>
</evidence>
<keyword evidence="3" id="KW-1185">Reference proteome</keyword>
<dbReference type="EMBL" id="UYRV01109541">
    <property type="protein sequence ID" value="VDN25273.1"/>
    <property type="molecule type" value="Genomic_DNA"/>
</dbReference>
<dbReference type="Proteomes" id="UP000271889">
    <property type="component" value="Unassembled WGS sequence"/>
</dbReference>
<evidence type="ECO:0000313" key="2">
    <source>
        <dbReference type="EMBL" id="VDN25273.1"/>
    </source>
</evidence>
<dbReference type="AlphaFoldDB" id="A0A3P7MNL9"/>
<gene>
    <name evidence="2" type="ORF">CGOC_LOCUS10053</name>
</gene>
<keyword evidence="1" id="KW-1133">Transmembrane helix</keyword>
<sequence>MSTLYLPDPPALWSFQSVRLDMMMLLFGASMTIGWIRGSISAVIVRVVMRFNNQAGFHANDTKAFIEVMRQQNFYSKVYISFDVQAQE</sequence>
<organism evidence="2 3">
    <name type="scientific">Cylicostephanus goldi</name>
    <name type="common">Nematode worm</name>
    <dbReference type="NCBI Taxonomy" id="71465"/>
    <lineage>
        <taxon>Eukaryota</taxon>
        <taxon>Metazoa</taxon>
        <taxon>Ecdysozoa</taxon>
        <taxon>Nematoda</taxon>
        <taxon>Chromadorea</taxon>
        <taxon>Rhabditida</taxon>
        <taxon>Rhabditina</taxon>
        <taxon>Rhabditomorpha</taxon>
        <taxon>Strongyloidea</taxon>
        <taxon>Strongylidae</taxon>
        <taxon>Cylicostephanus</taxon>
    </lineage>
</organism>
<keyword evidence="1" id="KW-0812">Transmembrane</keyword>
<reference evidence="2 3" key="1">
    <citation type="submission" date="2018-11" db="EMBL/GenBank/DDBJ databases">
        <authorList>
            <consortium name="Pathogen Informatics"/>
        </authorList>
    </citation>
    <scope>NUCLEOTIDE SEQUENCE [LARGE SCALE GENOMIC DNA]</scope>
</reference>